<dbReference type="Gramene" id="AET5Gv20879800.2">
    <property type="protein sequence ID" value="AET5Gv20879800.2"/>
    <property type="gene ID" value="AET5Gv20879800"/>
</dbReference>
<reference evidence="2" key="2">
    <citation type="journal article" date="2017" name="Nat. Plants">
        <title>The Aegilops tauschii genome reveals multiple impacts of transposons.</title>
        <authorList>
            <person name="Zhao G."/>
            <person name="Zou C."/>
            <person name="Li K."/>
            <person name="Wang K."/>
            <person name="Li T."/>
            <person name="Gao L."/>
            <person name="Zhang X."/>
            <person name="Wang H."/>
            <person name="Yang Z."/>
            <person name="Liu X."/>
            <person name="Jiang W."/>
            <person name="Mao L."/>
            <person name="Kong X."/>
            <person name="Jiao Y."/>
            <person name="Jia J."/>
        </authorList>
    </citation>
    <scope>NUCLEOTIDE SEQUENCE [LARGE SCALE GENOMIC DNA]</scope>
    <source>
        <strain evidence="2">cv. AL8/78</strain>
    </source>
</reference>
<name>A0A453LQS1_AEGTS</name>
<reference evidence="1" key="5">
    <citation type="journal article" date="2021" name="G3 (Bethesda)">
        <title>Aegilops tauschii genome assembly Aet v5.0 features greater sequence contiguity and improved annotation.</title>
        <authorList>
            <person name="Wang L."/>
            <person name="Zhu T."/>
            <person name="Rodriguez J.C."/>
            <person name="Deal K.R."/>
            <person name="Dubcovsky J."/>
            <person name="McGuire P.E."/>
            <person name="Lux T."/>
            <person name="Spannagl M."/>
            <person name="Mayer K.F.X."/>
            <person name="Baldrich P."/>
            <person name="Meyers B.C."/>
            <person name="Huo N."/>
            <person name="Gu Y.Q."/>
            <person name="Zhou H."/>
            <person name="Devos K.M."/>
            <person name="Bennetzen J.L."/>
            <person name="Unver T."/>
            <person name="Budak H."/>
            <person name="Gulick P.J."/>
            <person name="Galiba G."/>
            <person name="Kalapos B."/>
            <person name="Nelson D.R."/>
            <person name="Li P."/>
            <person name="You F.M."/>
            <person name="Luo M.C."/>
            <person name="Dvorak J."/>
        </authorList>
    </citation>
    <scope>NUCLEOTIDE SEQUENCE [LARGE SCALE GENOMIC DNA]</scope>
    <source>
        <strain evidence="1">cv. AL8/78</strain>
    </source>
</reference>
<protein>
    <recommendedName>
        <fullName evidence="3">Fungal lipase-like domain-containing protein</fullName>
    </recommendedName>
</protein>
<reference evidence="2" key="1">
    <citation type="journal article" date="2014" name="Science">
        <title>Ancient hybridizations among the ancestral genomes of bread wheat.</title>
        <authorList>
            <consortium name="International Wheat Genome Sequencing Consortium,"/>
            <person name="Marcussen T."/>
            <person name="Sandve S.R."/>
            <person name="Heier L."/>
            <person name="Spannagl M."/>
            <person name="Pfeifer M."/>
            <person name="Jakobsen K.S."/>
            <person name="Wulff B.B."/>
            <person name="Steuernagel B."/>
            <person name="Mayer K.F."/>
            <person name="Olsen O.A."/>
        </authorList>
    </citation>
    <scope>NUCLEOTIDE SEQUENCE [LARGE SCALE GENOMIC DNA]</scope>
    <source>
        <strain evidence="2">cv. AL8/78</strain>
    </source>
</reference>
<reference evidence="1" key="4">
    <citation type="submission" date="2019-03" db="UniProtKB">
        <authorList>
            <consortium name="EnsemblPlants"/>
        </authorList>
    </citation>
    <scope>IDENTIFICATION</scope>
</reference>
<dbReference type="EnsemblPlants" id="AET5Gv20879800.5">
    <property type="protein sequence ID" value="AET5Gv20879800.5"/>
    <property type="gene ID" value="AET5Gv20879800"/>
</dbReference>
<dbReference type="Gramene" id="AET5Gv20879800.3">
    <property type="protein sequence ID" value="AET5Gv20879800.3"/>
    <property type="gene ID" value="AET5Gv20879800"/>
</dbReference>
<evidence type="ECO:0008006" key="3">
    <source>
        <dbReference type="Google" id="ProtNLM"/>
    </source>
</evidence>
<dbReference type="Gramene" id="AET5Gv20879800.7">
    <property type="protein sequence ID" value="AET5Gv20879800.7"/>
    <property type="gene ID" value="AET5Gv20879800"/>
</dbReference>
<keyword evidence="2" id="KW-1185">Reference proteome</keyword>
<accession>A0A453LQS1</accession>
<sequence>MLDNPGRPVWLTGHSAGASLALHVGTHMVLKKEIKLPTFAFNPPVAILGWLPVPKRVKKLIGPLIPSKRKQSLKLCSWTPVLYVHQRDFFFCRRIIGCLEKPTKLDKWVINLPSLTMCANSAIVQAGGEQCGPHSIKQWFCPNSELNMTCQDITCQNIQEYRKHIPQALSRFSLGHASKGLHAKYQGYEFPLFSSDVPQAPYVH</sequence>
<evidence type="ECO:0000313" key="1">
    <source>
        <dbReference type="EnsemblPlants" id="AET5Gv20879800.7"/>
    </source>
</evidence>
<dbReference type="EnsemblPlants" id="AET5Gv20879800.3">
    <property type="protein sequence ID" value="AET5Gv20879800.3"/>
    <property type="gene ID" value="AET5Gv20879800"/>
</dbReference>
<dbReference type="SUPFAM" id="SSF53474">
    <property type="entry name" value="alpha/beta-Hydrolases"/>
    <property type="match status" value="1"/>
</dbReference>
<dbReference type="InterPro" id="IPR029058">
    <property type="entry name" value="AB_hydrolase_fold"/>
</dbReference>
<dbReference type="EnsemblPlants" id="AET5Gv20879800.4">
    <property type="protein sequence ID" value="AET5Gv20879800.4"/>
    <property type="gene ID" value="AET5Gv20879800"/>
</dbReference>
<dbReference type="EnsemblPlants" id="AET5Gv20879800.7">
    <property type="protein sequence ID" value="AET5Gv20879800.7"/>
    <property type="gene ID" value="AET5Gv20879800"/>
</dbReference>
<dbReference type="Gramene" id="AET5Gv20879800.4">
    <property type="protein sequence ID" value="AET5Gv20879800.4"/>
    <property type="gene ID" value="AET5Gv20879800"/>
</dbReference>
<evidence type="ECO:0000313" key="2">
    <source>
        <dbReference type="Proteomes" id="UP000015105"/>
    </source>
</evidence>
<reference evidence="1" key="3">
    <citation type="journal article" date="2017" name="Nature">
        <title>Genome sequence of the progenitor of the wheat D genome Aegilops tauschii.</title>
        <authorList>
            <person name="Luo M.C."/>
            <person name="Gu Y.Q."/>
            <person name="Puiu D."/>
            <person name="Wang H."/>
            <person name="Twardziok S.O."/>
            <person name="Deal K.R."/>
            <person name="Huo N."/>
            <person name="Zhu T."/>
            <person name="Wang L."/>
            <person name="Wang Y."/>
            <person name="McGuire P.E."/>
            <person name="Liu S."/>
            <person name="Long H."/>
            <person name="Ramasamy R.K."/>
            <person name="Rodriguez J.C."/>
            <person name="Van S.L."/>
            <person name="Yuan L."/>
            <person name="Wang Z."/>
            <person name="Xia Z."/>
            <person name="Xiao L."/>
            <person name="Anderson O.D."/>
            <person name="Ouyang S."/>
            <person name="Liang Y."/>
            <person name="Zimin A.V."/>
            <person name="Pertea G."/>
            <person name="Qi P."/>
            <person name="Bennetzen J.L."/>
            <person name="Dai X."/>
            <person name="Dawson M.W."/>
            <person name="Muller H.G."/>
            <person name="Kugler K."/>
            <person name="Rivarola-Duarte L."/>
            <person name="Spannagl M."/>
            <person name="Mayer K.F.X."/>
            <person name="Lu F.H."/>
            <person name="Bevan M.W."/>
            <person name="Leroy P."/>
            <person name="Li P."/>
            <person name="You F.M."/>
            <person name="Sun Q."/>
            <person name="Liu Z."/>
            <person name="Lyons E."/>
            <person name="Wicker T."/>
            <person name="Salzberg S.L."/>
            <person name="Devos K.M."/>
            <person name="Dvorak J."/>
        </authorList>
    </citation>
    <scope>NUCLEOTIDE SEQUENCE [LARGE SCALE GENOMIC DNA]</scope>
    <source>
        <strain evidence="1">cv. AL8/78</strain>
    </source>
</reference>
<dbReference type="AlphaFoldDB" id="A0A453LQS1"/>
<dbReference type="Proteomes" id="UP000015105">
    <property type="component" value="Chromosome 5D"/>
</dbReference>
<dbReference type="EnsemblPlants" id="AET5Gv20879800.2">
    <property type="protein sequence ID" value="AET5Gv20879800.2"/>
    <property type="gene ID" value="AET5Gv20879800"/>
</dbReference>
<dbReference type="PANTHER" id="PTHR31479">
    <property type="entry name" value="ALPHA/BETA-HYDROLASES SUPERFAMILY PROTEIN"/>
    <property type="match status" value="1"/>
</dbReference>
<dbReference type="PANTHER" id="PTHR31479:SF41">
    <property type="entry name" value="FUNGAL LIPASE-LIKE DOMAIN-CONTAINING PROTEIN"/>
    <property type="match status" value="1"/>
</dbReference>
<organism evidence="1 2">
    <name type="scientific">Aegilops tauschii subsp. strangulata</name>
    <name type="common">Goatgrass</name>
    <dbReference type="NCBI Taxonomy" id="200361"/>
    <lineage>
        <taxon>Eukaryota</taxon>
        <taxon>Viridiplantae</taxon>
        <taxon>Streptophyta</taxon>
        <taxon>Embryophyta</taxon>
        <taxon>Tracheophyta</taxon>
        <taxon>Spermatophyta</taxon>
        <taxon>Magnoliopsida</taxon>
        <taxon>Liliopsida</taxon>
        <taxon>Poales</taxon>
        <taxon>Poaceae</taxon>
        <taxon>BOP clade</taxon>
        <taxon>Pooideae</taxon>
        <taxon>Triticodae</taxon>
        <taxon>Triticeae</taxon>
        <taxon>Triticinae</taxon>
        <taxon>Aegilops</taxon>
    </lineage>
</organism>
<proteinExistence type="predicted"/>
<dbReference type="Gramene" id="AET5Gv20879800.5">
    <property type="protein sequence ID" value="AET5Gv20879800.5"/>
    <property type="gene ID" value="AET5Gv20879800"/>
</dbReference>